<protein>
    <submittedName>
        <fullName evidence="2">Uncharacterized protein</fullName>
    </submittedName>
</protein>
<sequence>MHVRLPAVDPSIFFSFPVASLSLSLRRIFFPSLLFLFSENPKRLRTAPLSLDLPHLQSTSDLSVRASASGRHSFIKLSSARHAHHRPEINSNRCTIEAAAKTISLAEDSSIQSAYAQSEPVSNEAQMHGNDDSLPCSDAVVPPTAASQNPTPSPLEPSTGKGNLVRRRVMCGNILKSMIWYWI</sequence>
<gene>
    <name evidence="2" type="ORF">ORAREDHAP_LOCUS21131</name>
</gene>
<feature type="region of interest" description="Disordered" evidence="1">
    <location>
        <begin position="115"/>
        <end position="162"/>
    </location>
</feature>
<dbReference type="Proteomes" id="UP000507245">
    <property type="component" value="Unassembled WGS sequence"/>
</dbReference>
<dbReference type="EMBL" id="CAEKKB010000003">
    <property type="protein sequence ID" value="CAB4304003.1"/>
    <property type="molecule type" value="Genomic_DNA"/>
</dbReference>
<evidence type="ECO:0000313" key="3">
    <source>
        <dbReference type="Proteomes" id="UP000507245"/>
    </source>
</evidence>
<dbReference type="OrthoDB" id="10450362at2759"/>
<proteinExistence type="predicted"/>
<evidence type="ECO:0000256" key="1">
    <source>
        <dbReference type="SAM" id="MobiDB-lite"/>
    </source>
</evidence>
<name>A0A6J5WUS0_PRUAR</name>
<accession>A0A6J5WUS0</accession>
<organism evidence="2 3">
    <name type="scientific">Prunus armeniaca</name>
    <name type="common">Apricot</name>
    <name type="synonym">Armeniaca vulgaris</name>
    <dbReference type="NCBI Taxonomy" id="36596"/>
    <lineage>
        <taxon>Eukaryota</taxon>
        <taxon>Viridiplantae</taxon>
        <taxon>Streptophyta</taxon>
        <taxon>Embryophyta</taxon>
        <taxon>Tracheophyta</taxon>
        <taxon>Spermatophyta</taxon>
        <taxon>Magnoliopsida</taxon>
        <taxon>eudicotyledons</taxon>
        <taxon>Gunneridae</taxon>
        <taxon>Pentapetalae</taxon>
        <taxon>rosids</taxon>
        <taxon>fabids</taxon>
        <taxon>Rosales</taxon>
        <taxon>Rosaceae</taxon>
        <taxon>Amygdaloideae</taxon>
        <taxon>Amygdaleae</taxon>
        <taxon>Prunus</taxon>
    </lineage>
</organism>
<dbReference type="AlphaFoldDB" id="A0A6J5WUS0"/>
<evidence type="ECO:0000313" key="2">
    <source>
        <dbReference type="EMBL" id="CAB4304003.1"/>
    </source>
</evidence>
<reference evidence="3" key="1">
    <citation type="journal article" date="2020" name="Genome Biol.">
        <title>Gamete binning: chromosome-level and haplotype-resolved genome assembly enabled by high-throughput single-cell sequencing of gamete genomes.</title>
        <authorList>
            <person name="Campoy J.A."/>
            <person name="Sun H."/>
            <person name="Goel M."/>
            <person name="Jiao W.-B."/>
            <person name="Folz-Donahue K."/>
            <person name="Wang N."/>
            <person name="Rubio M."/>
            <person name="Liu C."/>
            <person name="Kukat C."/>
            <person name="Ruiz D."/>
            <person name="Huettel B."/>
            <person name="Schneeberger K."/>
        </authorList>
    </citation>
    <scope>NUCLEOTIDE SEQUENCE [LARGE SCALE GENOMIC DNA]</scope>
    <source>
        <strain evidence="3">cv. Rojo Pasion</strain>
    </source>
</reference>
<keyword evidence="3" id="KW-1185">Reference proteome</keyword>
<feature type="compositionally biased region" description="Polar residues" evidence="1">
    <location>
        <begin position="115"/>
        <end position="125"/>
    </location>
</feature>